<sequence>MSWTIFLVSPLVCGLIGWLTNHLAVKMLFRPRKPVRILGFTVQGVFPKRQKALAANLGEMVEAELISHEDITELIRDPSFQKRFHQVGDAYVDKLISERLPAAIPMAAMFLNDQVKGKIRDLISEQLMRFIPKVLDIAAEELEDQLDVGEMVRQKVEEFSIEELEALLESIMKREFRFIEYLGGVLGALIGLLQALYYWYFG</sequence>
<dbReference type="Proteomes" id="UP000503251">
    <property type="component" value="Chromosome"/>
</dbReference>
<reference evidence="8 9" key="1">
    <citation type="submission" date="2018-06" db="EMBL/GenBank/DDBJ databases">
        <title>Complete genome of Desulfovibrio marinus P48SEP.</title>
        <authorList>
            <person name="Crispim J.S."/>
            <person name="Vidigal P.M.P."/>
            <person name="Silva L.C.F."/>
            <person name="Araujo L.C."/>
            <person name="Laguardia C.N."/>
            <person name="Dias R.S."/>
            <person name="Sousa M.P."/>
            <person name="Paula S.O."/>
            <person name="Silva C."/>
        </authorList>
    </citation>
    <scope>NUCLEOTIDE SEQUENCE [LARGE SCALE GENOMIC DNA]</scope>
    <source>
        <strain evidence="8 9">P48SEP</strain>
    </source>
</reference>
<dbReference type="PANTHER" id="PTHR35791:SF1">
    <property type="entry name" value="UPF0754 MEMBRANE PROTEIN YHEB"/>
    <property type="match status" value="1"/>
</dbReference>
<dbReference type="EMBL" id="QMIF01000009">
    <property type="protein sequence ID" value="TVM32814.1"/>
    <property type="molecule type" value="Genomic_DNA"/>
</dbReference>
<dbReference type="AlphaFoldDB" id="A0A6P1ZE42"/>
<dbReference type="EMBL" id="CP039543">
    <property type="protein sequence ID" value="QJT09320.1"/>
    <property type="molecule type" value="Genomic_DNA"/>
</dbReference>
<evidence type="ECO:0000313" key="9">
    <source>
        <dbReference type="Proteomes" id="UP000434052"/>
    </source>
</evidence>
<evidence type="ECO:0000256" key="5">
    <source>
        <dbReference type="ARBA" id="ARBA00023136"/>
    </source>
</evidence>
<reference evidence="7 10" key="2">
    <citation type="submission" date="2019-04" db="EMBL/GenBank/DDBJ databases">
        <title>Isolation and culture of sulfate reducing bacteria from the cold seep of the South China Sea.</title>
        <authorList>
            <person name="Sun C."/>
            <person name="Liu R."/>
        </authorList>
    </citation>
    <scope>NUCLEOTIDE SEQUENCE [LARGE SCALE GENOMIC DNA]</scope>
    <source>
        <strain evidence="7 10">CS1</strain>
    </source>
</reference>
<evidence type="ECO:0000256" key="3">
    <source>
        <dbReference type="ARBA" id="ARBA00022692"/>
    </source>
</evidence>
<evidence type="ECO:0000256" key="6">
    <source>
        <dbReference type="SAM" id="Phobius"/>
    </source>
</evidence>
<comment type="similarity">
    <text evidence="2">Belongs to the UPF0754 family.</text>
</comment>
<keyword evidence="3 6" id="KW-0812">Transmembrane</keyword>
<dbReference type="Pfam" id="PF04286">
    <property type="entry name" value="DUF445"/>
    <property type="match status" value="1"/>
</dbReference>
<accession>A0A6P1ZE42</accession>
<feature type="transmembrane region" description="Helical" evidence="6">
    <location>
        <begin position="178"/>
        <end position="200"/>
    </location>
</feature>
<organism evidence="8 9">
    <name type="scientific">Oceanidesulfovibrio marinus</name>
    <dbReference type="NCBI Taxonomy" id="370038"/>
    <lineage>
        <taxon>Bacteria</taxon>
        <taxon>Pseudomonadati</taxon>
        <taxon>Thermodesulfobacteriota</taxon>
        <taxon>Desulfovibrionia</taxon>
        <taxon>Desulfovibrionales</taxon>
        <taxon>Desulfovibrionaceae</taxon>
        <taxon>Oceanidesulfovibrio</taxon>
    </lineage>
</organism>
<dbReference type="GO" id="GO:0012505">
    <property type="term" value="C:endomembrane system"/>
    <property type="evidence" value="ECO:0007669"/>
    <property type="project" value="UniProtKB-SubCell"/>
</dbReference>
<evidence type="ECO:0000256" key="2">
    <source>
        <dbReference type="ARBA" id="ARBA00008053"/>
    </source>
</evidence>
<keyword evidence="5 6" id="KW-0472">Membrane</keyword>
<protein>
    <submittedName>
        <fullName evidence="8">DUF445 domain-containing protein</fullName>
    </submittedName>
    <submittedName>
        <fullName evidence="7">DUF445 family protein</fullName>
    </submittedName>
</protein>
<dbReference type="RefSeq" id="WP_144305997.1">
    <property type="nucleotide sequence ID" value="NZ_CP039543.1"/>
</dbReference>
<evidence type="ECO:0000256" key="1">
    <source>
        <dbReference type="ARBA" id="ARBA00004308"/>
    </source>
</evidence>
<evidence type="ECO:0000313" key="7">
    <source>
        <dbReference type="EMBL" id="QJT09320.1"/>
    </source>
</evidence>
<dbReference type="InterPro" id="IPR007383">
    <property type="entry name" value="DUF445"/>
</dbReference>
<proteinExistence type="inferred from homology"/>
<evidence type="ECO:0000313" key="8">
    <source>
        <dbReference type="EMBL" id="TVM32814.1"/>
    </source>
</evidence>
<name>A0A6P1ZE42_9BACT</name>
<keyword evidence="10" id="KW-1185">Reference proteome</keyword>
<keyword evidence="4 6" id="KW-1133">Transmembrane helix</keyword>
<feature type="transmembrane region" description="Helical" evidence="6">
    <location>
        <begin position="6"/>
        <end position="29"/>
    </location>
</feature>
<comment type="subcellular location">
    <subcellularLocation>
        <location evidence="1">Endomembrane system</location>
    </subcellularLocation>
</comment>
<dbReference type="OrthoDB" id="3631561at2"/>
<evidence type="ECO:0000313" key="10">
    <source>
        <dbReference type="Proteomes" id="UP000503251"/>
    </source>
</evidence>
<dbReference type="Proteomes" id="UP000434052">
    <property type="component" value="Unassembled WGS sequence"/>
</dbReference>
<dbReference type="PANTHER" id="PTHR35791">
    <property type="entry name" value="UPF0754 MEMBRANE PROTEIN YHEB"/>
    <property type="match status" value="1"/>
</dbReference>
<evidence type="ECO:0000256" key="4">
    <source>
        <dbReference type="ARBA" id="ARBA00022989"/>
    </source>
</evidence>
<gene>
    <name evidence="8" type="ORF">DQK91_13990</name>
    <name evidence="7" type="ORF">E8L03_10375</name>
</gene>